<dbReference type="EMBL" id="SRLO01005047">
    <property type="protein sequence ID" value="TNN29909.1"/>
    <property type="molecule type" value="Genomic_DNA"/>
</dbReference>
<keyword evidence="3" id="KW-1185">Reference proteome</keyword>
<comment type="caution">
    <text evidence="2">The sequence shown here is derived from an EMBL/GenBank/DDBJ whole genome shotgun (WGS) entry which is preliminary data.</text>
</comment>
<feature type="compositionally biased region" description="Polar residues" evidence="1">
    <location>
        <begin position="46"/>
        <end position="60"/>
    </location>
</feature>
<proteinExistence type="predicted"/>
<evidence type="ECO:0000256" key="1">
    <source>
        <dbReference type="SAM" id="MobiDB-lite"/>
    </source>
</evidence>
<organism evidence="2 3">
    <name type="scientific">Liparis tanakae</name>
    <name type="common">Tanaka's snailfish</name>
    <dbReference type="NCBI Taxonomy" id="230148"/>
    <lineage>
        <taxon>Eukaryota</taxon>
        <taxon>Metazoa</taxon>
        <taxon>Chordata</taxon>
        <taxon>Craniata</taxon>
        <taxon>Vertebrata</taxon>
        <taxon>Euteleostomi</taxon>
        <taxon>Actinopterygii</taxon>
        <taxon>Neopterygii</taxon>
        <taxon>Teleostei</taxon>
        <taxon>Neoteleostei</taxon>
        <taxon>Acanthomorphata</taxon>
        <taxon>Eupercaria</taxon>
        <taxon>Perciformes</taxon>
        <taxon>Cottioidei</taxon>
        <taxon>Cottales</taxon>
        <taxon>Liparidae</taxon>
        <taxon>Liparis</taxon>
    </lineage>
</organism>
<evidence type="ECO:0000313" key="2">
    <source>
        <dbReference type="EMBL" id="TNN29909.1"/>
    </source>
</evidence>
<reference evidence="2 3" key="1">
    <citation type="submission" date="2019-03" db="EMBL/GenBank/DDBJ databases">
        <title>First draft genome of Liparis tanakae, snailfish: a comprehensive survey of snailfish specific genes.</title>
        <authorList>
            <person name="Kim W."/>
            <person name="Song I."/>
            <person name="Jeong J.-H."/>
            <person name="Kim D."/>
            <person name="Kim S."/>
            <person name="Ryu S."/>
            <person name="Song J.Y."/>
            <person name="Lee S.K."/>
        </authorList>
    </citation>
    <scope>NUCLEOTIDE SEQUENCE [LARGE SCALE GENOMIC DNA]</scope>
    <source>
        <tissue evidence="2">Muscle</tissue>
    </source>
</reference>
<feature type="region of interest" description="Disordered" evidence="1">
    <location>
        <begin position="1"/>
        <end position="66"/>
    </location>
</feature>
<accession>A0A4Z2EMA1</accession>
<name>A0A4Z2EMA1_9TELE</name>
<dbReference type="Proteomes" id="UP000314294">
    <property type="component" value="Unassembled WGS sequence"/>
</dbReference>
<evidence type="ECO:0000313" key="3">
    <source>
        <dbReference type="Proteomes" id="UP000314294"/>
    </source>
</evidence>
<gene>
    <name evidence="2" type="ORF">EYF80_059942</name>
</gene>
<sequence>MRMRRNDRANAWGGGAAAASHHIPVSPRNDGGRQRKEKKKKRGVPLSQSARRSGCSNGTSAFGHHQTPFSAITVGEMGGGRSVYFFIFLKDER</sequence>
<dbReference type="AlphaFoldDB" id="A0A4Z2EMA1"/>
<protein>
    <submittedName>
        <fullName evidence="2">Uncharacterized protein</fullName>
    </submittedName>
</protein>